<dbReference type="PaxDb" id="3218-PP1S335_58V6.2"/>
<dbReference type="EnsemblPlants" id="Pp3c23_21830V3.3">
    <property type="protein sequence ID" value="PAC:32951185.CDS.1"/>
    <property type="gene ID" value="Pp3c23_21830"/>
</dbReference>
<dbReference type="Gramene" id="Pp3c23_21830V3.4">
    <property type="protein sequence ID" value="PAC:32951186.CDS.1"/>
    <property type="gene ID" value="Pp3c23_21830"/>
</dbReference>
<evidence type="ECO:0000313" key="2">
    <source>
        <dbReference type="EMBL" id="PNR29715.1"/>
    </source>
</evidence>
<accession>A9TVH0</accession>
<reference evidence="2 4" key="2">
    <citation type="journal article" date="2018" name="Plant J.">
        <title>The Physcomitrella patens chromosome-scale assembly reveals moss genome structure and evolution.</title>
        <authorList>
            <person name="Lang D."/>
            <person name="Ullrich K.K."/>
            <person name="Murat F."/>
            <person name="Fuchs J."/>
            <person name="Jenkins J."/>
            <person name="Haas F.B."/>
            <person name="Piednoel M."/>
            <person name="Gundlach H."/>
            <person name="Van Bel M."/>
            <person name="Meyberg R."/>
            <person name="Vives C."/>
            <person name="Morata J."/>
            <person name="Symeonidi A."/>
            <person name="Hiss M."/>
            <person name="Muchero W."/>
            <person name="Kamisugi Y."/>
            <person name="Saleh O."/>
            <person name="Blanc G."/>
            <person name="Decker E.L."/>
            <person name="van Gessel N."/>
            <person name="Grimwood J."/>
            <person name="Hayes R.D."/>
            <person name="Graham S.W."/>
            <person name="Gunter L.E."/>
            <person name="McDaniel S.F."/>
            <person name="Hoernstein S.N.W."/>
            <person name="Larsson A."/>
            <person name="Li F.W."/>
            <person name="Perroud P.F."/>
            <person name="Phillips J."/>
            <person name="Ranjan P."/>
            <person name="Rokshar D.S."/>
            <person name="Rothfels C.J."/>
            <person name="Schneider L."/>
            <person name="Shu S."/>
            <person name="Stevenson D.W."/>
            <person name="Thummler F."/>
            <person name="Tillich M."/>
            <person name="Villarreal Aguilar J.C."/>
            <person name="Widiez T."/>
            <person name="Wong G.K."/>
            <person name="Wymore A."/>
            <person name="Zhang Y."/>
            <person name="Zimmer A.D."/>
            <person name="Quatrano R.S."/>
            <person name="Mayer K.F.X."/>
            <person name="Goodstein D."/>
            <person name="Casacuberta J.M."/>
            <person name="Vandepoele K."/>
            <person name="Reski R."/>
            <person name="Cuming A.C."/>
            <person name="Tuskan G.A."/>
            <person name="Maumus F."/>
            <person name="Salse J."/>
            <person name="Schmutz J."/>
            <person name="Rensing S.A."/>
        </authorList>
    </citation>
    <scope>NUCLEOTIDE SEQUENCE [LARGE SCALE GENOMIC DNA]</scope>
    <source>
        <strain evidence="3 4">cv. Gransden 2004</strain>
    </source>
</reference>
<evidence type="ECO:0000256" key="1">
    <source>
        <dbReference type="SAM" id="MobiDB-lite"/>
    </source>
</evidence>
<dbReference type="Proteomes" id="UP000006727">
    <property type="component" value="Chromosome 23"/>
</dbReference>
<organism evidence="2">
    <name type="scientific">Physcomitrium patens</name>
    <name type="common">Spreading-leaved earth moss</name>
    <name type="synonym">Physcomitrella patens</name>
    <dbReference type="NCBI Taxonomy" id="3218"/>
    <lineage>
        <taxon>Eukaryota</taxon>
        <taxon>Viridiplantae</taxon>
        <taxon>Streptophyta</taxon>
        <taxon>Embryophyta</taxon>
        <taxon>Bryophyta</taxon>
        <taxon>Bryophytina</taxon>
        <taxon>Bryopsida</taxon>
        <taxon>Funariidae</taxon>
        <taxon>Funariales</taxon>
        <taxon>Funariaceae</taxon>
        <taxon>Physcomitrium</taxon>
    </lineage>
</organism>
<dbReference type="EnsemblPlants" id="Pp3c23_21830V3.2">
    <property type="protein sequence ID" value="PAC:32951184.CDS.1"/>
    <property type="gene ID" value="Pp3c23_21830"/>
</dbReference>
<proteinExistence type="predicted"/>
<dbReference type="Gramene" id="Pp3c23_21830V3.2">
    <property type="protein sequence ID" value="PAC:32951184.CDS.1"/>
    <property type="gene ID" value="Pp3c23_21830"/>
</dbReference>
<evidence type="ECO:0000313" key="4">
    <source>
        <dbReference type="Proteomes" id="UP000006727"/>
    </source>
</evidence>
<dbReference type="EnsemblPlants" id="Pp3c23_21830V3.1">
    <property type="protein sequence ID" value="PAC:32951183.CDS.1"/>
    <property type="gene ID" value="Pp3c23_21830"/>
</dbReference>
<dbReference type="Gramene" id="Pp3c23_21830V3.3">
    <property type="protein sequence ID" value="PAC:32951185.CDS.1"/>
    <property type="gene ID" value="Pp3c23_21830"/>
</dbReference>
<dbReference type="Gramene" id="Pp3c23_21830V3.1">
    <property type="protein sequence ID" value="PAC:32951183.CDS.1"/>
    <property type="gene ID" value="Pp3c23_21830"/>
</dbReference>
<feature type="compositionally biased region" description="Basic and acidic residues" evidence="1">
    <location>
        <begin position="89"/>
        <end position="102"/>
    </location>
</feature>
<dbReference type="EnsemblPlants" id="Pp3c23_21830V3.4">
    <property type="protein sequence ID" value="PAC:32951186.CDS.1"/>
    <property type="gene ID" value="Pp3c23_21830"/>
</dbReference>
<gene>
    <name evidence="3" type="primary">LOC112276221</name>
    <name evidence="2" type="ORF">PHYPA_028409</name>
</gene>
<evidence type="ECO:0000313" key="3">
    <source>
        <dbReference type="EnsemblPlants" id="PAC:32951183.CDS.1"/>
    </source>
</evidence>
<dbReference type="EMBL" id="ABEU02000023">
    <property type="protein sequence ID" value="PNR29715.1"/>
    <property type="molecule type" value="Genomic_DNA"/>
</dbReference>
<keyword evidence="4" id="KW-1185">Reference proteome</keyword>
<dbReference type="RefSeq" id="XP_024363106.1">
    <property type="nucleotide sequence ID" value="XM_024507338.2"/>
</dbReference>
<reference evidence="3" key="3">
    <citation type="submission" date="2020-12" db="UniProtKB">
        <authorList>
            <consortium name="EnsemblPlants"/>
        </authorList>
    </citation>
    <scope>IDENTIFICATION</scope>
</reference>
<dbReference type="PANTHER" id="PTHR33237">
    <property type="entry name" value="F2P16.13 PROTEIN-RELATED"/>
    <property type="match status" value="1"/>
</dbReference>
<feature type="region of interest" description="Disordered" evidence="1">
    <location>
        <begin position="78"/>
        <end position="102"/>
    </location>
</feature>
<dbReference type="HOGENOM" id="CLU_157559_0_0_1"/>
<reference evidence="2 4" key="1">
    <citation type="journal article" date="2008" name="Science">
        <title>The Physcomitrella genome reveals evolutionary insights into the conquest of land by plants.</title>
        <authorList>
            <person name="Rensing S."/>
            <person name="Lang D."/>
            <person name="Zimmer A."/>
            <person name="Terry A."/>
            <person name="Salamov A."/>
            <person name="Shapiro H."/>
            <person name="Nishiyama T."/>
            <person name="Perroud P.-F."/>
            <person name="Lindquist E."/>
            <person name="Kamisugi Y."/>
            <person name="Tanahashi T."/>
            <person name="Sakakibara K."/>
            <person name="Fujita T."/>
            <person name="Oishi K."/>
            <person name="Shin-I T."/>
            <person name="Kuroki Y."/>
            <person name="Toyoda A."/>
            <person name="Suzuki Y."/>
            <person name="Hashimoto A."/>
            <person name="Yamaguchi K."/>
            <person name="Sugano A."/>
            <person name="Kohara Y."/>
            <person name="Fujiyama A."/>
            <person name="Anterola A."/>
            <person name="Aoki S."/>
            <person name="Ashton N."/>
            <person name="Barbazuk W.B."/>
            <person name="Barker E."/>
            <person name="Bennetzen J."/>
            <person name="Bezanilla M."/>
            <person name="Blankenship R."/>
            <person name="Cho S.H."/>
            <person name="Dutcher S."/>
            <person name="Estelle M."/>
            <person name="Fawcett J.A."/>
            <person name="Gundlach H."/>
            <person name="Hanada K."/>
            <person name="Heyl A."/>
            <person name="Hicks K.A."/>
            <person name="Hugh J."/>
            <person name="Lohr M."/>
            <person name="Mayer K."/>
            <person name="Melkozernov A."/>
            <person name="Murata T."/>
            <person name="Nelson D."/>
            <person name="Pils B."/>
            <person name="Prigge M."/>
            <person name="Reiss B."/>
            <person name="Renner T."/>
            <person name="Rombauts S."/>
            <person name="Rushton P."/>
            <person name="Sanderfoot A."/>
            <person name="Schween G."/>
            <person name="Shiu S.-H."/>
            <person name="Stueber K."/>
            <person name="Theodoulou F.L."/>
            <person name="Tu H."/>
            <person name="Van de Peer Y."/>
            <person name="Verrier P.J."/>
            <person name="Waters E."/>
            <person name="Wood A."/>
            <person name="Yang L."/>
            <person name="Cove D."/>
            <person name="Cuming A."/>
            <person name="Hasebe M."/>
            <person name="Lucas S."/>
            <person name="Mishler D.B."/>
            <person name="Reski R."/>
            <person name="Grigoriev I."/>
            <person name="Quatrano R.S."/>
            <person name="Boore J.L."/>
        </authorList>
    </citation>
    <scope>NUCLEOTIDE SEQUENCE [LARGE SCALE GENOMIC DNA]</scope>
    <source>
        <strain evidence="3 4">cv. Gransden 2004</strain>
    </source>
</reference>
<protein>
    <submittedName>
        <fullName evidence="2 3">Uncharacterized protein</fullName>
    </submittedName>
</protein>
<dbReference type="AlphaFoldDB" id="A9TVH0"/>
<feature type="region of interest" description="Disordered" evidence="1">
    <location>
        <begin position="1"/>
        <end position="51"/>
    </location>
</feature>
<dbReference type="GeneID" id="112276221"/>
<dbReference type="PANTHER" id="PTHR33237:SF21">
    <property type="entry name" value="TRANSMEMBRANE PROTEIN"/>
    <property type="match status" value="1"/>
</dbReference>
<dbReference type="OrthoDB" id="755532at2759"/>
<name>A9TVH0_PHYPA</name>
<feature type="compositionally biased region" description="Low complexity" evidence="1">
    <location>
        <begin position="26"/>
        <end position="39"/>
    </location>
</feature>
<sequence length="102" mass="10809">MGMCAIKGPLVTSSPAEGDGETTPRSTASSSSSHDSPMSQELSAAEEANHFGQGGALWQRTIPKGRRCKPLSFSGIISYDESGNPLPILRDEERLGSTEELD</sequence>